<dbReference type="PANTHER" id="PTHR37708:SF2">
    <property type="entry name" value="HOMEOBOX HOX-B3-LIKE PROTEIN"/>
    <property type="match status" value="1"/>
</dbReference>
<gene>
    <name evidence="2" type="ORF">SAY87_008918</name>
</gene>
<accession>A0AAN7PWP0</accession>
<dbReference type="AlphaFoldDB" id="A0AAN7PWP0"/>
<protein>
    <submittedName>
        <fullName evidence="2">Uncharacterized protein</fullName>
    </submittedName>
</protein>
<evidence type="ECO:0000256" key="1">
    <source>
        <dbReference type="SAM" id="MobiDB-lite"/>
    </source>
</evidence>
<evidence type="ECO:0000313" key="3">
    <source>
        <dbReference type="Proteomes" id="UP001345219"/>
    </source>
</evidence>
<comment type="caution">
    <text evidence="2">The sequence shown here is derived from an EMBL/GenBank/DDBJ whole genome shotgun (WGS) entry which is preliminary data.</text>
</comment>
<name>A0AAN7PWP0_9MYRT</name>
<organism evidence="2 3">
    <name type="scientific">Trapa incisa</name>
    <dbReference type="NCBI Taxonomy" id="236973"/>
    <lineage>
        <taxon>Eukaryota</taxon>
        <taxon>Viridiplantae</taxon>
        <taxon>Streptophyta</taxon>
        <taxon>Embryophyta</taxon>
        <taxon>Tracheophyta</taxon>
        <taxon>Spermatophyta</taxon>
        <taxon>Magnoliopsida</taxon>
        <taxon>eudicotyledons</taxon>
        <taxon>Gunneridae</taxon>
        <taxon>Pentapetalae</taxon>
        <taxon>rosids</taxon>
        <taxon>malvids</taxon>
        <taxon>Myrtales</taxon>
        <taxon>Lythraceae</taxon>
        <taxon>Trapa</taxon>
    </lineage>
</organism>
<dbReference type="EMBL" id="JAXIOK010000014">
    <property type="protein sequence ID" value="KAK4755161.1"/>
    <property type="molecule type" value="Genomic_DNA"/>
</dbReference>
<proteinExistence type="predicted"/>
<dbReference type="Proteomes" id="UP001345219">
    <property type="component" value="Chromosome 8"/>
</dbReference>
<evidence type="ECO:0000313" key="2">
    <source>
        <dbReference type="EMBL" id="KAK4755161.1"/>
    </source>
</evidence>
<keyword evidence="3" id="KW-1185">Reference proteome</keyword>
<sequence>MAAEIIIASSQAPFHILDPMSLVISENSRCDEHRPFVPLSLRTDPDTYFFVMERGPRYSAYAELREAKLRRKHKKENRTPANSLALSEMAPSSKIGQKGEHVGSSLRRSGSTNGCEKKGSGVMVRKSYGFAEEQLKGLPSSSLVRGTIRRTILRPRPV</sequence>
<reference evidence="2 3" key="1">
    <citation type="journal article" date="2023" name="Hortic Res">
        <title>Pangenome of water caltrop reveals structural variations and asymmetric subgenome divergence after allopolyploidization.</title>
        <authorList>
            <person name="Zhang X."/>
            <person name="Chen Y."/>
            <person name="Wang L."/>
            <person name="Yuan Y."/>
            <person name="Fang M."/>
            <person name="Shi L."/>
            <person name="Lu R."/>
            <person name="Comes H.P."/>
            <person name="Ma Y."/>
            <person name="Chen Y."/>
            <person name="Huang G."/>
            <person name="Zhou Y."/>
            <person name="Zheng Z."/>
            <person name="Qiu Y."/>
        </authorList>
    </citation>
    <scope>NUCLEOTIDE SEQUENCE [LARGE SCALE GENOMIC DNA]</scope>
    <source>
        <tissue evidence="2">Roots</tissue>
    </source>
</reference>
<dbReference type="PANTHER" id="PTHR37708">
    <property type="entry name" value="HOMEOBOX HOX-B3-LIKE PROTEIN"/>
    <property type="match status" value="1"/>
</dbReference>
<feature type="region of interest" description="Disordered" evidence="1">
    <location>
        <begin position="70"/>
        <end position="119"/>
    </location>
</feature>